<accession>A0ABT4U001</accession>
<evidence type="ECO:0008006" key="5">
    <source>
        <dbReference type="Google" id="ProtNLM"/>
    </source>
</evidence>
<protein>
    <recommendedName>
        <fullName evidence="5">Protein kinase domain-containing protein</fullName>
    </recommendedName>
</protein>
<name>A0ABT4U001_9ACTN</name>
<dbReference type="InterPro" id="IPR017441">
    <property type="entry name" value="Protein_kinase_ATP_BS"/>
</dbReference>
<keyword evidence="4" id="KW-1185">Reference proteome</keyword>
<keyword evidence="1" id="KW-0067">ATP-binding</keyword>
<dbReference type="Gene3D" id="3.30.200.20">
    <property type="entry name" value="Phosphorylase Kinase, domain 1"/>
    <property type="match status" value="1"/>
</dbReference>
<proteinExistence type="predicted"/>
<sequence length="122" mass="12978">MEAHLGAGGMGRVFLARSPGGHPVAVKMIRPELPQDAGFRRRFAREVGAARKVTGFFTAEVVDADADAHRPWMATAYITGPSLAEAVDAHRPLHEGLTATRPPATAVPVRRPPPSRPSPGRA</sequence>
<dbReference type="EMBL" id="JAQFWQ010000007">
    <property type="protein sequence ID" value="MDA2809824.1"/>
    <property type="molecule type" value="Genomic_DNA"/>
</dbReference>
<dbReference type="PROSITE" id="PS00107">
    <property type="entry name" value="PROTEIN_KINASE_ATP"/>
    <property type="match status" value="1"/>
</dbReference>
<evidence type="ECO:0000313" key="4">
    <source>
        <dbReference type="Proteomes" id="UP001527866"/>
    </source>
</evidence>
<evidence type="ECO:0000256" key="2">
    <source>
        <dbReference type="SAM" id="MobiDB-lite"/>
    </source>
</evidence>
<evidence type="ECO:0000256" key="1">
    <source>
        <dbReference type="PROSITE-ProRule" id="PRU10141"/>
    </source>
</evidence>
<dbReference type="Proteomes" id="UP001527866">
    <property type="component" value="Unassembled WGS sequence"/>
</dbReference>
<feature type="compositionally biased region" description="Low complexity" evidence="2">
    <location>
        <begin position="98"/>
        <end position="109"/>
    </location>
</feature>
<dbReference type="InterPro" id="IPR011009">
    <property type="entry name" value="Kinase-like_dom_sf"/>
</dbReference>
<gene>
    <name evidence="3" type="ORF">O4J56_04160</name>
</gene>
<feature type="compositionally biased region" description="Pro residues" evidence="2">
    <location>
        <begin position="110"/>
        <end position="122"/>
    </location>
</feature>
<organism evidence="3 4">
    <name type="scientific">Nocardiopsis endophytica</name>
    <dbReference type="NCBI Taxonomy" id="3018445"/>
    <lineage>
        <taxon>Bacteria</taxon>
        <taxon>Bacillati</taxon>
        <taxon>Actinomycetota</taxon>
        <taxon>Actinomycetes</taxon>
        <taxon>Streptosporangiales</taxon>
        <taxon>Nocardiopsidaceae</taxon>
        <taxon>Nocardiopsis</taxon>
    </lineage>
</organism>
<feature type="region of interest" description="Disordered" evidence="2">
    <location>
        <begin position="89"/>
        <end position="122"/>
    </location>
</feature>
<reference evidence="3 4" key="1">
    <citation type="submission" date="2023-01" db="EMBL/GenBank/DDBJ databases">
        <title>Draft genome sequence of Nocardiopsis sp. RSe5-2 isolated from halophytes.</title>
        <authorList>
            <person name="Duangmal K."/>
            <person name="Chantavorakit T."/>
        </authorList>
    </citation>
    <scope>NUCLEOTIDE SEQUENCE [LARGE SCALE GENOMIC DNA]</scope>
    <source>
        <strain evidence="3 4">RSe5-2</strain>
    </source>
</reference>
<keyword evidence="1" id="KW-0547">Nucleotide-binding</keyword>
<comment type="caution">
    <text evidence="3">The sequence shown here is derived from an EMBL/GenBank/DDBJ whole genome shotgun (WGS) entry which is preliminary data.</text>
</comment>
<dbReference type="RefSeq" id="WP_270683729.1">
    <property type="nucleotide sequence ID" value="NZ_JAQFWQ010000007.1"/>
</dbReference>
<dbReference type="SUPFAM" id="SSF56112">
    <property type="entry name" value="Protein kinase-like (PK-like)"/>
    <property type="match status" value="1"/>
</dbReference>
<feature type="binding site" evidence="1">
    <location>
        <position position="27"/>
    </location>
    <ligand>
        <name>ATP</name>
        <dbReference type="ChEBI" id="CHEBI:30616"/>
    </ligand>
</feature>
<evidence type="ECO:0000313" key="3">
    <source>
        <dbReference type="EMBL" id="MDA2809824.1"/>
    </source>
</evidence>